<protein>
    <submittedName>
        <fullName evidence="2">DUF3151 family protein</fullName>
    </submittedName>
</protein>
<dbReference type="Pfam" id="PF11349">
    <property type="entry name" value="DUF3151"/>
    <property type="match status" value="1"/>
</dbReference>
<reference evidence="3" key="1">
    <citation type="submission" date="2016-03" db="EMBL/GenBank/DDBJ databases">
        <title>Complete genome sequence of the type strain Actinoalloteichus hymeniacidonis DSM 45092.</title>
        <authorList>
            <person name="Schaffert L."/>
            <person name="Albersmeier A."/>
            <person name="Winkler A."/>
            <person name="Kalinowski J."/>
            <person name="Zotchev S."/>
            <person name="Ruckert C."/>
        </authorList>
    </citation>
    <scope>NUCLEOTIDE SEQUENCE [LARGE SCALE GENOMIC DNA]</scope>
    <source>
        <strain evidence="3">HPA177(T) (DSM 45092(T))</strain>
    </source>
</reference>
<dbReference type="KEGG" id="ahm:TL08_26190"/>
<feature type="compositionally biased region" description="Low complexity" evidence="1">
    <location>
        <begin position="9"/>
        <end position="24"/>
    </location>
</feature>
<dbReference type="InterPro" id="IPR014487">
    <property type="entry name" value="DUF3151"/>
</dbReference>
<gene>
    <name evidence="2" type="ORF">TL08_26190</name>
</gene>
<evidence type="ECO:0000313" key="3">
    <source>
        <dbReference type="Proteomes" id="UP000095210"/>
    </source>
</evidence>
<evidence type="ECO:0000313" key="2">
    <source>
        <dbReference type="EMBL" id="AOS66007.1"/>
    </source>
</evidence>
<keyword evidence="3" id="KW-1185">Reference proteome</keyword>
<feature type="region of interest" description="Disordered" evidence="1">
    <location>
        <begin position="1"/>
        <end position="37"/>
    </location>
</feature>
<sequence>MAGMTHANLLGGPEPTLLPESPGPQQELDNGTDPSAVAAAHPSFSAAWAVLAEAALAADQPVAAYAYARTGYHRGLDALRRSGWKGHGPIPWAHAPNQGFLRCLAALARAAGAIEETEEEQRCLTFLADSDPAAPAAVGLG</sequence>
<evidence type="ECO:0000256" key="1">
    <source>
        <dbReference type="SAM" id="MobiDB-lite"/>
    </source>
</evidence>
<proteinExistence type="predicted"/>
<dbReference type="Proteomes" id="UP000095210">
    <property type="component" value="Chromosome"/>
</dbReference>
<dbReference type="AlphaFoldDB" id="A0AAC9HUW9"/>
<name>A0AAC9HUW9_9PSEU</name>
<dbReference type="PIRSF" id="PIRSF017349">
    <property type="entry name" value="UCP017349"/>
    <property type="match status" value="1"/>
</dbReference>
<dbReference type="EMBL" id="CP014859">
    <property type="protein sequence ID" value="AOS66007.1"/>
    <property type="molecule type" value="Genomic_DNA"/>
</dbReference>
<organism evidence="2 3">
    <name type="scientific">Actinoalloteichus hymeniacidonis</name>
    <dbReference type="NCBI Taxonomy" id="340345"/>
    <lineage>
        <taxon>Bacteria</taxon>
        <taxon>Bacillati</taxon>
        <taxon>Actinomycetota</taxon>
        <taxon>Actinomycetes</taxon>
        <taxon>Pseudonocardiales</taxon>
        <taxon>Pseudonocardiaceae</taxon>
        <taxon>Actinoalloteichus</taxon>
    </lineage>
</organism>
<accession>A0AAC9HUW9</accession>